<organism evidence="1 2">
    <name type="scientific">Clathrus columnatus</name>
    <dbReference type="NCBI Taxonomy" id="1419009"/>
    <lineage>
        <taxon>Eukaryota</taxon>
        <taxon>Fungi</taxon>
        <taxon>Dikarya</taxon>
        <taxon>Basidiomycota</taxon>
        <taxon>Agaricomycotina</taxon>
        <taxon>Agaricomycetes</taxon>
        <taxon>Phallomycetidae</taxon>
        <taxon>Phallales</taxon>
        <taxon>Clathraceae</taxon>
        <taxon>Clathrus</taxon>
    </lineage>
</organism>
<protein>
    <recommendedName>
        <fullName evidence="3">SGNH hydrolase-type esterase domain-containing protein</fullName>
    </recommendedName>
</protein>
<reference evidence="1" key="1">
    <citation type="submission" date="2021-10" db="EMBL/GenBank/DDBJ databases">
        <title>De novo Genome Assembly of Clathrus columnatus (Basidiomycota, Fungi) Using Illumina and Nanopore Sequence Data.</title>
        <authorList>
            <person name="Ogiso-Tanaka E."/>
            <person name="Itagaki H."/>
            <person name="Hosoya T."/>
            <person name="Hosaka K."/>
        </authorList>
    </citation>
    <scope>NUCLEOTIDE SEQUENCE</scope>
    <source>
        <strain evidence="1">MO-923</strain>
    </source>
</reference>
<dbReference type="SUPFAM" id="SSF52266">
    <property type="entry name" value="SGNH hydrolase"/>
    <property type="match status" value="1"/>
</dbReference>
<dbReference type="InterPro" id="IPR052762">
    <property type="entry name" value="PCW_deacetylase/CE"/>
</dbReference>
<keyword evidence="2" id="KW-1185">Reference proteome</keyword>
<dbReference type="Pfam" id="PF00657">
    <property type="entry name" value="Lipase_GDSL"/>
    <property type="match status" value="1"/>
</dbReference>
<dbReference type="Proteomes" id="UP001050691">
    <property type="component" value="Unassembled WGS sequence"/>
</dbReference>
<proteinExistence type="predicted"/>
<evidence type="ECO:0000313" key="1">
    <source>
        <dbReference type="EMBL" id="GJJ09154.1"/>
    </source>
</evidence>
<dbReference type="InterPro" id="IPR001087">
    <property type="entry name" value="GDSL"/>
</dbReference>
<dbReference type="GO" id="GO:0016788">
    <property type="term" value="F:hydrolase activity, acting on ester bonds"/>
    <property type="evidence" value="ECO:0007669"/>
    <property type="project" value="InterPro"/>
</dbReference>
<evidence type="ECO:0000313" key="2">
    <source>
        <dbReference type="Proteomes" id="UP001050691"/>
    </source>
</evidence>
<dbReference type="InterPro" id="IPR036514">
    <property type="entry name" value="SGNH_hydro_sf"/>
</dbReference>
<dbReference type="EMBL" id="BPWL01000004">
    <property type="protein sequence ID" value="GJJ09154.1"/>
    <property type="molecule type" value="Genomic_DNA"/>
</dbReference>
<dbReference type="PANTHER" id="PTHR37834:SF2">
    <property type="entry name" value="ESTERASE, SGNH HYDROLASE-TYPE"/>
    <property type="match status" value="1"/>
</dbReference>
<dbReference type="PANTHER" id="PTHR37834">
    <property type="entry name" value="GDSL-LIKE LIPASE/ACYLHYDROLASE DOMAIN PROTEIN (AFU_ORTHOLOGUE AFUA_2G00620)"/>
    <property type="match status" value="1"/>
</dbReference>
<evidence type="ECO:0008006" key="3">
    <source>
        <dbReference type="Google" id="ProtNLM"/>
    </source>
</evidence>
<gene>
    <name evidence="1" type="ORF">Clacol_003376</name>
</gene>
<dbReference type="Gene3D" id="3.40.50.1110">
    <property type="entry name" value="SGNH hydrolase"/>
    <property type="match status" value="1"/>
</dbReference>
<dbReference type="AlphaFoldDB" id="A0AAV5A7D2"/>
<sequence>MQSLSKVICASLDHKDIHYYGRWYLQNNLPTASWASATIRLAFSGRQLSLIPGPESFRVDSWNGGTKTVMVRSRLLDESSSSNPWSVRDVTDVEPGKCLVLFNSELCKKVEVEVVLVDWASRFQIESFVMEERDDIIPLHQKPHTRRLLFIGDSITSGFCNSGNDDSFSRGVMDAYPFACKRALDIKGIETSVDVLAFPGIRLVGEHDKKGAEAGMAVKLTHESAWMEENPWSFDEVVQGYGPTVTFIALGVNDDENDVPIDIFVKTYSSFLLELAWQYQNSLIHIIVLSPWSPSEPSSYEPALRQATLSLERSEIWPSAIHLHHVSTDRWYNVNETFDGLHPTVEGHEEIATKLVEWLQTTHILDFYSVTSEKN</sequence>
<name>A0AAV5A7D2_9AGAM</name>
<accession>A0AAV5A7D2</accession>
<comment type="caution">
    <text evidence="1">The sequence shown here is derived from an EMBL/GenBank/DDBJ whole genome shotgun (WGS) entry which is preliminary data.</text>
</comment>